<evidence type="ECO:0000259" key="5">
    <source>
        <dbReference type="PROSITE" id="PS50850"/>
    </source>
</evidence>
<dbReference type="GO" id="GO:0022857">
    <property type="term" value="F:transmembrane transporter activity"/>
    <property type="evidence" value="ECO:0007669"/>
    <property type="project" value="InterPro"/>
</dbReference>
<feature type="transmembrane region" description="Helical" evidence="4">
    <location>
        <begin position="368"/>
        <end position="388"/>
    </location>
</feature>
<dbReference type="PANTHER" id="PTHR11360:SF308">
    <property type="entry name" value="BLL3089 PROTEIN"/>
    <property type="match status" value="1"/>
</dbReference>
<evidence type="ECO:0000313" key="7">
    <source>
        <dbReference type="Proteomes" id="UP000277498"/>
    </source>
</evidence>
<feature type="transmembrane region" description="Helical" evidence="4">
    <location>
        <begin position="12"/>
        <end position="42"/>
    </location>
</feature>
<dbReference type="InterPro" id="IPR020846">
    <property type="entry name" value="MFS_dom"/>
</dbReference>
<dbReference type="PROSITE" id="PS50850">
    <property type="entry name" value="MFS"/>
    <property type="match status" value="1"/>
</dbReference>
<protein>
    <submittedName>
        <fullName evidence="6">Major Facilitator Superfamily protein</fullName>
    </submittedName>
</protein>
<dbReference type="Pfam" id="PF07690">
    <property type="entry name" value="MFS_1"/>
    <property type="match status" value="1"/>
</dbReference>
<evidence type="ECO:0000256" key="1">
    <source>
        <dbReference type="ARBA" id="ARBA00022692"/>
    </source>
</evidence>
<dbReference type="AlphaFoldDB" id="A0A3P5XT39"/>
<feature type="transmembrane region" description="Helical" evidence="4">
    <location>
        <begin position="48"/>
        <end position="69"/>
    </location>
</feature>
<keyword evidence="1 4" id="KW-0812">Transmembrane</keyword>
<dbReference type="Proteomes" id="UP000277498">
    <property type="component" value="Unassembled WGS sequence"/>
</dbReference>
<feature type="transmembrane region" description="Helical" evidence="4">
    <location>
        <begin position="216"/>
        <end position="240"/>
    </location>
</feature>
<feature type="transmembrane region" description="Helical" evidence="4">
    <location>
        <begin position="281"/>
        <end position="302"/>
    </location>
</feature>
<name>A0A3P5XT39_9RHOB</name>
<keyword evidence="3 4" id="KW-0472">Membrane</keyword>
<feature type="transmembrane region" description="Helical" evidence="4">
    <location>
        <begin position="342"/>
        <end position="362"/>
    </location>
</feature>
<dbReference type="Gene3D" id="1.20.1250.20">
    <property type="entry name" value="MFS general substrate transporter like domains"/>
    <property type="match status" value="1"/>
</dbReference>
<gene>
    <name evidence="6" type="ORF">XINFAN_04190</name>
</gene>
<reference evidence="6 7" key="1">
    <citation type="submission" date="2018-11" db="EMBL/GenBank/DDBJ databases">
        <authorList>
            <person name="Criscuolo A."/>
        </authorList>
    </citation>
    <scope>NUCLEOTIDE SEQUENCE [LARGE SCALE GENOMIC DNA]</scope>
    <source>
        <strain evidence="6">ACIP111625</strain>
    </source>
</reference>
<dbReference type="SUPFAM" id="SSF103473">
    <property type="entry name" value="MFS general substrate transporter"/>
    <property type="match status" value="1"/>
</dbReference>
<proteinExistence type="predicted"/>
<feature type="domain" description="Major facilitator superfamily (MFS) profile" evidence="5">
    <location>
        <begin position="1"/>
        <end position="392"/>
    </location>
</feature>
<sequence>MTAAGMPSVRRWPVISALGIVQIFAWGSSYYLLAVFAAPIAADTGWPLSWIVGGLSLGLFVAGLASPRVGEAIRRHGGRPVLALSSLLLSAGLLILATAPVLPVFVAGWVVLGIGMGAGLYDAAFATLGGIYGREARSAITTLTLWGGFASTVCWPLSALFIEHLGWRWSCAAYAAIQLGLCLPLILFVLPGNGRAAPAPEDRHGPIRLSGPERRAYVTMMAIMVLAGLSVTIVSVHLLTMLQGRGLSLAEAVALGALIGPAQVTARLIEMASGGRHHPIWTLAGAVGLSAVGLVMLALGLPLVGAAIFLYAAGNGIFSIARGALPLALFGPDRYAPVMGRLARPSLVAQALAPALGAMLLSAAGTDLTLKVLALLAAANVALVLFLWKGID</sequence>
<feature type="transmembrane region" description="Helical" evidence="4">
    <location>
        <begin position="81"/>
        <end position="102"/>
    </location>
</feature>
<organism evidence="6 7">
    <name type="scientific">Pseudogemmobacter humi</name>
    <dbReference type="NCBI Taxonomy" id="2483812"/>
    <lineage>
        <taxon>Bacteria</taxon>
        <taxon>Pseudomonadati</taxon>
        <taxon>Pseudomonadota</taxon>
        <taxon>Alphaproteobacteria</taxon>
        <taxon>Rhodobacterales</taxon>
        <taxon>Paracoccaceae</taxon>
        <taxon>Pseudogemmobacter</taxon>
    </lineage>
</organism>
<evidence type="ECO:0000256" key="3">
    <source>
        <dbReference type="ARBA" id="ARBA00023136"/>
    </source>
</evidence>
<feature type="transmembrane region" description="Helical" evidence="4">
    <location>
        <begin position="143"/>
        <end position="161"/>
    </location>
</feature>
<evidence type="ECO:0000256" key="4">
    <source>
        <dbReference type="SAM" id="Phobius"/>
    </source>
</evidence>
<evidence type="ECO:0000313" key="6">
    <source>
        <dbReference type="EMBL" id="VDC33992.1"/>
    </source>
</evidence>
<feature type="transmembrane region" description="Helical" evidence="4">
    <location>
        <begin position="108"/>
        <end position="131"/>
    </location>
</feature>
<dbReference type="InterPro" id="IPR036259">
    <property type="entry name" value="MFS_trans_sf"/>
</dbReference>
<dbReference type="InterPro" id="IPR011701">
    <property type="entry name" value="MFS"/>
</dbReference>
<dbReference type="EMBL" id="UXAW01000142">
    <property type="protein sequence ID" value="VDC33992.1"/>
    <property type="molecule type" value="Genomic_DNA"/>
</dbReference>
<feature type="transmembrane region" description="Helical" evidence="4">
    <location>
        <begin position="167"/>
        <end position="190"/>
    </location>
</feature>
<evidence type="ECO:0000256" key="2">
    <source>
        <dbReference type="ARBA" id="ARBA00022989"/>
    </source>
</evidence>
<dbReference type="PANTHER" id="PTHR11360">
    <property type="entry name" value="MONOCARBOXYLATE TRANSPORTER"/>
    <property type="match status" value="1"/>
</dbReference>
<feature type="transmembrane region" description="Helical" evidence="4">
    <location>
        <begin position="308"/>
        <end position="330"/>
    </location>
</feature>
<accession>A0A3P5XT39</accession>
<dbReference type="InterPro" id="IPR050327">
    <property type="entry name" value="Proton-linked_MCT"/>
</dbReference>
<keyword evidence="7" id="KW-1185">Reference proteome</keyword>
<keyword evidence="2 4" id="KW-1133">Transmembrane helix</keyword>